<dbReference type="AlphaFoldDB" id="A0A6A6JTG1"/>
<reference evidence="7" key="1">
    <citation type="journal article" date="2020" name="Stud. Mycol.">
        <title>101 Dothideomycetes genomes: a test case for predicting lifestyles and emergence of pathogens.</title>
        <authorList>
            <person name="Haridas S."/>
            <person name="Albert R."/>
            <person name="Binder M."/>
            <person name="Bloem J."/>
            <person name="Labutti K."/>
            <person name="Salamov A."/>
            <person name="Andreopoulos B."/>
            <person name="Baker S."/>
            <person name="Barry K."/>
            <person name="Bills G."/>
            <person name="Bluhm B."/>
            <person name="Cannon C."/>
            <person name="Castanera R."/>
            <person name="Culley D."/>
            <person name="Daum C."/>
            <person name="Ezra D."/>
            <person name="Gonzalez J."/>
            <person name="Henrissat B."/>
            <person name="Kuo A."/>
            <person name="Liang C."/>
            <person name="Lipzen A."/>
            <person name="Lutzoni F."/>
            <person name="Magnuson J."/>
            <person name="Mondo S."/>
            <person name="Nolan M."/>
            <person name="Ohm R."/>
            <person name="Pangilinan J."/>
            <person name="Park H.-J."/>
            <person name="Ramirez L."/>
            <person name="Alfaro M."/>
            <person name="Sun H."/>
            <person name="Tritt A."/>
            <person name="Yoshinaga Y."/>
            <person name="Zwiers L.-H."/>
            <person name="Turgeon B."/>
            <person name="Goodwin S."/>
            <person name="Spatafora J."/>
            <person name="Crous P."/>
            <person name="Grigoriev I."/>
        </authorList>
    </citation>
    <scope>NUCLEOTIDE SEQUENCE</scope>
    <source>
        <strain evidence="7">CBS 379.55</strain>
    </source>
</reference>
<dbReference type="Proteomes" id="UP000800097">
    <property type="component" value="Unassembled WGS sequence"/>
</dbReference>
<dbReference type="OrthoDB" id="408954at2759"/>
<dbReference type="InterPro" id="IPR006694">
    <property type="entry name" value="Fatty_acid_hydroxylase"/>
</dbReference>
<organism evidence="7 8">
    <name type="scientific">Westerdykella ornata</name>
    <dbReference type="NCBI Taxonomy" id="318751"/>
    <lineage>
        <taxon>Eukaryota</taxon>
        <taxon>Fungi</taxon>
        <taxon>Dikarya</taxon>
        <taxon>Ascomycota</taxon>
        <taxon>Pezizomycotina</taxon>
        <taxon>Dothideomycetes</taxon>
        <taxon>Pleosporomycetidae</taxon>
        <taxon>Pleosporales</taxon>
        <taxon>Sporormiaceae</taxon>
        <taxon>Westerdykella</taxon>
    </lineage>
</organism>
<feature type="domain" description="Fatty acid hydroxylase" evidence="6">
    <location>
        <begin position="161"/>
        <end position="294"/>
    </location>
</feature>
<evidence type="ECO:0000256" key="2">
    <source>
        <dbReference type="ARBA" id="ARBA00022692"/>
    </source>
</evidence>
<feature type="transmembrane region" description="Helical" evidence="5">
    <location>
        <begin position="103"/>
        <end position="124"/>
    </location>
</feature>
<keyword evidence="2 5" id="KW-0812">Transmembrane</keyword>
<name>A0A6A6JTG1_WESOR</name>
<evidence type="ECO:0000313" key="8">
    <source>
        <dbReference type="Proteomes" id="UP000800097"/>
    </source>
</evidence>
<dbReference type="InterPro" id="IPR050307">
    <property type="entry name" value="Sterol_Desaturase_Related"/>
</dbReference>
<evidence type="ECO:0000256" key="5">
    <source>
        <dbReference type="SAM" id="Phobius"/>
    </source>
</evidence>
<keyword evidence="3 5" id="KW-1133">Transmembrane helix</keyword>
<evidence type="ECO:0000256" key="4">
    <source>
        <dbReference type="ARBA" id="ARBA00023136"/>
    </source>
</evidence>
<sequence length="344" mass="38291">MSILTSPLTALPLAPLLVLPFLSSWSTSLNLLFFSLTWTTIAATYSPLQLEAFGPFVVRVLLYLLPSALFLLFDLGVPSLAAQVKSQGEHALPVRAAGGKKKVWRIVGWSVFNVALGLALQAGLEWLVTDVLHFRSLLKIKGSKWSLNHLPNPWSMVQHAVLGLVARNVLQYYIHLYLLHSADGGILSTWHETWQHSVRIPFSFVAAYDHPVCYLLHRFLPLYLPAIAFRFHILTYIFLVAAFSLEELFIYSGYSVLPSTIMLRGMARRTEAHFMSGAEGNFGPLGVLDWVHGTTLGKDVMDDLKAEMDKHDVQERAGKAIDDAGDAANGVAAKMKRRARKRRG</sequence>
<dbReference type="RefSeq" id="XP_033656575.1">
    <property type="nucleotide sequence ID" value="XM_033797890.1"/>
</dbReference>
<evidence type="ECO:0000256" key="3">
    <source>
        <dbReference type="ARBA" id="ARBA00022989"/>
    </source>
</evidence>
<keyword evidence="4 5" id="KW-0472">Membrane</keyword>
<dbReference type="GO" id="GO:0005506">
    <property type="term" value="F:iron ion binding"/>
    <property type="evidence" value="ECO:0007669"/>
    <property type="project" value="InterPro"/>
</dbReference>
<proteinExistence type="predicted"/>
<evidence type="ECO:0000259" key="6">
    <source>
        <dbReference type="Pfam" id="PF04116"/>
    </source>
</evidence>
<dbReference type="GO" id="GO:0016020">
    <property type="term" value="C:membrane"/>
    <property type="evidence" value="ECO:0007669"/>
    <property type="project" value="UniProtKB-SubCell"/>
</dbReference>
<feature type="transmembrane region" description="Helical" evidence="5">
    <location>
        <begin position="222"/>
        <end position="243"/>
    </location>
</feature>
<dbReference type="GeneID" id="54551065"/>
<dbReference type="EMBL" id="ML986487">
    <property type="protein sequence ID" value="KAF2279036.1"/>
    <property type="molecule type" value="Genomic_DNA"/>
</dbReference>
<keyword evidence="8" id="KW-1185">Reference proteome</keyword>
<gene>
    <name evidence="7" type="ORF">EI97DRAFT_431255</name>
</gene>
<comment type="subcellular location">
    <subcellularLocation>
        <location evidence="1">Membrane</location>
    </subcellularLocation>
</comment>
<accession>A0A6A6JTG1</accession>
<dbReference type="PANTHER" id="PTHR11863">
    <property type="entry name" value="STEROL DESATURASE"/>
    <property type="match status" value="1"/>
</dbReference>
<dbReference type="Pfam" id="PF04116">
    <property type="entry name" value="FA_hydroxylase"/>
    <property type="match status" value="1"/>
</dbReference>
<dbReference type="GO" id="GO:0008610">
    <property type="term" value="P:lipid biosynthetic process"/>
    <property type="evidence" value="ECO:0007669"/>
    <property type="project" value="InterPro"/>
</dbReference>
<protein>
    <recommendedName>
        <fullName evidence="6">Fatty acid hydroxylase domain-containing protein</fullName>
    </recommendedName>
</protein>
<evidence type="ECO:0000313" key="7">
    <source>
        <dbReference type="EMBL" id="KAF2279036.1"/>
    </source>
</evidence>
<evidence type="ECO:0000256" key="1">
    <source>
        <dbReference type="ARBA" id="ARBA00004370"/>
    </source>
</evidence>
<feature type="transmembrane region" description="Helical" evidence="5">
    <location>
        <begin position="60"/>
        <end position="82"/>
    </location>
</feature>
<dbReference type="GO" id="GO:0016491">
    <property type="term" value="F:oxidoreductase activity"/>
    <property type="evidence" value="ECO:0007669"/>
    <property type="project" value="InterPro"/>
</dbReference>